<dbReference type="InterPro" id="IPR036678">
    <property type="entry name" value="MutS_con_dom_sf"/>
</dbReference>
<dbReference type="AlphaFoldDB" id="A0A8J4Q248"/>
<dbReference type="InterPro" id="IPR017261">
    <property type="entry name" value="DNA_mismatch_repair_MutS/MSH"/>
</dbReference>
<dbReference type="InterPro" id="IPR000432">
    <property type="entry name" value="DNA_mismatch_repair_MutS_C"/>
</dbReference>
<dbReference type="PIRSF" id="PIRSF037677">
    <property type="entry name" value="DNA_mis_repair_Msh6"/>
    <property type="match status" value="1"/>
</dbReference>
<dbReference type="GO" id="GO:0005634">
    <property type="term" value="C:nucleus"/>
    <property type="evidence" value="ECO:0007669"/>
    <property type="project" value="TreeGrafter"/>
</dbReference>
<dbReference type="InterPro" id="IPR036187">
    <property type="entry name" value="DNA_mismatch_repair_MutS_sf"/>
</dbReference>
<dbReference type="Pfam" id="PF00488">
    <property type="entry name" value="MutS_V"/>
    <property type="match status" value="1"/>
</dbReference>
<dbReference type="GO" id="GO:0005524">
    <property type="term" value="F:ATP binding"/>
    <property type="evidence" value="ECO:0007669"/>
    <property type="project" value="UniProtKB-KW"/>
</dbReference>
<dbReference type="PROSITE" id="PS00486">
    <property type="entry name" value="DNA_MISMATCH_REPAIR_2"/>
    <property type="match status" value="1"/>
</dbReference>
<accession>A0A8J4Q248</accession>
<dbReference type="Gene3D" id="1.10.1420.10">
    <property type="match status" value="1"/>
</dbReference>
<proteinExistence type="inferred from homology"/>
<evidence type="ECO:0000259" key="5">
    <source>
        <dbReference type="PROSITE" id="PS00486"/>
    </source>
</evidence>
<keyword evidence="2" id="KW-0547">Nucleotide-binding</keyword>
<gene>
    <name evidence="6" type="ORF">CYY_001335</name>
</gene>
<keyword evidence="4" id="KW-0238">DNA-binding</keyword>
<dbReference type="PANTHER" id="PTHR11361:SF20">
    <property type="entry name" value="MUTS PROTEIN HOMOLOG 5"/>
    <property type="match status" value="1"/>
</dbReference>
<dbReference type="GO" id="GO:0006298">
    <property type="term" value="P:mismatch repair"/>
    <property type="evidence" value="ECO:0007669"/>
    <property type="project" value="InterPro"/>
</dbReference>
<dbReference type="GO" id="GO:0051026">
    <property type="term" value="P:chiasma assembly"/>
    <property type="evidence" value="ECO:0007669"/>
    <property type="project" value="TreeGrafter"/>
</dbReference>
<comment type="similarity">
    <text evidence="1">Belongs to the DNA mismatch repair MutS family.</text>
</comment>
<evidence type="ECO:0000313" key="6">
    <source>
        <dbReference type="EMBL" id="KAF2077332.1"/>
    </source>
</evidence>
<evidence type="ECO:0000313" key="7">
    <source>
        <dbReference type="Proteomes" id="UP000695562"/>
    </source>
</evidence>
<dbReference type="Pfam" id="PF05192">
    <property type="entry name" value="MutS_III"/>
    <property type="match status" value="1"/>
</dbReference>
<feature type="domain" description="DNA mismatch repair proteins mutS family" evidence="5">
    <location>
        <begin position="689"/>
        <end position="705"/>
    </location>
</feature>
<dbReference type="SUPFAM" id="SSF48334">
    <property type="entry name" value="DNA repair protein MutS, domain III"/>
    <property type="match status" value="1"/>
</dbReference>
<dbReference type="GO" id="GO:0030983">
    <property type="term" value="F:mismatched DNA binding"/>
    <property type="evidence" value="ECO:0007669"/>
    <property type="project" value="InterPro"/>
</dbReference>
<evidence type="ECO:0000256" key="2">
    <source>
        <dbReference type="ARBA" id="ARBA00022741"/>
    </source>
</evidence>
<dbReference type="OrthoDB" id="29596at2759"/>
<dbReference type="PANTHER" id="PTHR11361">
    <property type="entry name" value="DNA MISMATCH REPAIR PROTEIN MUTS FAMILY MEMBER"/>
    <property type="match status" value="1"/>
</dbReference>
<name>A0A8J4Q248_9MYCE</name>
<dbReference type="Gene3D" id="3.40.50.300">
    <property type="entry name" value="P-loop containing nucleotide triphosphate hydrolases"/>
    <property type="match status" value="1"/>
</dbReference>
<keyword evidence="7" id="KW-1185">Reference proteome</keyword>
<dbReference type="SMART" id="SM00533">
    <property type="entry name" value="MUTSd"/>
    <property type="match status" value="1"/>
</dbReference>
<dbReference type="SMART" id="SM00534">
    <property type="entry name" value="MUTSac"/>
    <property type="match status" value="1"/>
</dbReference>
<evidence type="ECO:0000256" key="4">
    <source>
        <dbReference type="ARBA" id="ARBA00023125"/>
    </source>
</evidence>
<dbReference type="InterPro" id="IPR027417">
    <property type="entry name" value="P-loop_NTPase"/>
</dbReference>
<dbReference type="Gene3D" id="3.30.420.110">
    <property type="entry name" value="MutS, connector domain"/>
    <property type="match status" value="1"/>
</dbReference>
<dbReference type="GO" id="GO:0140664">
    <property type="term" value="F:ATP-dependent DNA damage sensor activity"/>
    <property type="evidence" value="ECO:0007669"/>
    <property type="project" value="InterPro"/>
</dbReference>
<evidence type="ECO:0000256" key="3">
    <source>
        <dbReference type="ARBA" id="ARBA00022840"/>
    </source>
</evidence>
<dbReference type="InterPro" id="IPR045076">
    <property type="entry name" value="MutS"/>
</dbReference>
<dbReference type="SUPFAM" id="SSF52540">
    <property type="entry name" value="P-loop containing nucleoside triphosphate hydrolases"/>
    <property type="match status" value="1"/>
</dbReference>
<dbReference type="Proteomes" id="UP000695562">
    <property type="component" value="Unassembled WGS sequence"/>
</dbReference>
<sequence length="882" mass="101863">MSLLKTPIRWIDNDLPPADIIERALNSAGNNNNTSNNNNNNNGSKINSNNDAFIQDREEIILSLIYHDLKIGIAYYDRLESNIYLCESWEDENFLCVQLLLHQIKPKIISIPSRMPQSLVNLLQSFSEPQDATTNTIKTTYPSDSINDNSNSYIQVLKGTDYSFESSKNRLLNLNLPNCQDYQSLERLKYLNTFIDFENKEMIRALGGLLVYLSKYLVLDEFDTLENFHINEIISFSFDHFLKLDLNTLYSLQIFNNETHPSYFSTDSSKEGLSLFGIIDKTKTTMGKRLLKSWFIRPPRKLSIIEQRHRLISFFIHPDNISFKSELIEYLSNIKDLKVILNRLKLSNNPSNGFIGIFKSLHYFLKIKSLIIQRTSNGCSGGIELFQNVHQLYPPELQQVYNNLLSTYQLDENGHVEIKDGLDQQLDQLRNIYNSMDTILTEHGEQEQTKFSQFSWINSFRFVYYPQLGCLICIPINVNVNISTQRNIPLHFLFQTNGYLYFQSDKTKELDNYFGDIHSDILDIESRIERDTIDLIISKTQLLVDIVNFSAELDCIFSLSTISKDMNFVKPEITTQHSIIDIINGKHPLQELCLPIFIPNDTYLNNEKSIVIISGPNQSGKSIYIKQIAIIVYLTHLGCFVPAERATVSLFDRIFTRISSRECNFISESSFMIDCKQISQMTRFATSNSLLVIDEYGKGTNPSDGISLLYGLLLYFLSMEKCPKILVSTHFYELIDLLHMHKEILASIHFCFMEFMIKDNSLNFNNLKNNNNQYSQNRNMDFIPLFKLKQGLSNSSFGLACAKNAGVPIDILERAQQIMDHQKRYKKIDCNLLTPIPSNRNRLAFYNNLLSFLDEYDPSKDNIQPLLNIIQGHQHQNHTQTH</sequence>
<protein>
    <recommendedName>
        <fullName evidence="5">DNA mismatch repair proteins mutS family domain-containing protein</fullName>
    </recommendedName>
</protein>
<organism evidence="6 7">
    <name type="scientific">Polysphondylium violaceum</name>
    <dbReference type="NCBI Taxonomy" id="133409"/>
    <lineage>
        <taxon>Eukaryota</taxon>
        <taxon>Amoebozoa</taxon>
        <taxon>Evosea</taxon>
        <taxon>Eumycetozoa</taxon>
        <taxon>Dictyostelia</taxon>
        <taxon>Dictyosteliales</taxon>
        <taxon>Dictyosteliaceae</taxon>
        <taxon>Polysphondylium</taxon>
    </lineage>
</organism>
<comment type="caution">
    <text evidence="6">The sequence shown here is derived from an EMBL/GenBank/DDBJ whole genome shotgun (WGS) entry which is preliminary data.</text>
</comment>
<dbReference type="InterPro" id="IPR007696">
    <property type="entry name" value="DNA_mismatch_repair_MutS_core"/>
</dbReference>
<evidence type="ECO:0000256" key="1">
    <source>
        <dbReference type="ARBA" id="ARBA00006271"/>
    </source>
</evidence>
<keyword evidence="3" id="KW-0067">ATP-binding</keyword>
<reference evidence="6" key="1">
    <citation type="submission" date="2020-01" db="EMBL/GenBank/DDBJ databases">
        <title>Development of genomics and gene disruption for Polysphondylium violaceum indicates a role for the polyketide synthase stlB in stalk morphogenesis.</title>
        <authorList>
            <person name="Narita B."/>
            <person name="Kawabe Y."/>
            <person name="Kin K."/>
            <person name="Saito T."/>
            <person name="Gibbs R."/>
            <person name="Kuspa A."/>
            <person name="Muzny D."/>
            <person name="Queller D."/>
            <person name="Richards S."/>
            <person name="Strassman J."/>
            <person name="Sucgang R."/>
            <person name="Worley K."/>
            <person name="Schaap P."/>
        </authorList>
    </citation>
    <scope>NUCLEOTIDE SEQUENCE</scope>
    <source>
        <strain evidence="6">QSvi11</strain>
    </source>
</reference>
<dbReference type="EMBL" id="AJWJ01000031">
    <property type="protein sequence ID" value="KAF2077332.1"/>
    <property type="molecule type" value="Genomic_DNA"/>
</dbReference>